<sequence length="89" mass="10592">MFKKARKQTLQDLITCNQNVTDPIEKFWTEMEIVNFPVRLHTFIKRKNDYLFITKIAPSIKAPFMVDGYSVNTQQFRHYIICEILGSDY</sequence>
<dbReference type="STRING" id="551995.SAMN05192574_102822"/>
<dbReference type="Proteomes" id="UP000198942">
    <property type="component" value="Unassembled WGS sequence"/>
</dbReference>
<evidence type="ECO:0000313" key="1">
    <source>
        <dbReference type="EMBL" id="SEN22301.1"/>
    </source>
</evidence>
<name>A0A1H8ERU9_9SPHI</name>
<keyword evidence="2" id="KW-1185">Reference proteome</keyword>
<dbReference type="EMBL" id="FOCL01000002">
    <property type="protein sequence ID" value="SEN22301.1"/>
    <property type="molecule type" value="Genomic_DNA"/>
</dbReference>
<organism evidence="1 2">
    <name type="scientific">Mucilaginibacter gossypiicola</name>
    <dbReference type="NCBI Taxonomy" id="551995"/>
    <lineage>
        <taxon>Bacteria</taxon>
        <taxon>Pseudomonadati</taxon>
        <taxon>Bacteroidota</taxon>
        <taxon>Sphingobacteriia</taxon>
        <taxon>Sphingobacteriales</taxon>
        <taxon>Sphingobacteriaceae</taxon>
        <taxon>Mucilaginibacter</taxon>
    </lineage>
</organism>
<protein>
    <submittedName>
        <fullName evidence="1">Uncharacterized protein</fullName>
    </submittedName>
</protein>
<gene>
    <name evidence="1" type="ORF">SAMN05192574_102822</name>
</gene>
<proteinExistence type="predicted"/>
<accession>A0A1H8ERU9</accession>
<evidence type="ECO:0000313" key="2">
    <source>
        <dbReference type="Proteomes" id="UP000198942"/>
    </source>
</evidence>
<reference evidence="2" key="1">
    <citation type="submission" date="2016-10" db="EMBL/GenBank/DDBJ databases">
        <authorList>
            <person name="Varghese N."/>
            <person name="Submissions S."/>
        </authorList>
    </citation>
    <scope>NUCLEOTIDE SEQUENCE [LARGE SCALE GENOMIC DNA]</scope>
    <source>
        <strain evidence="2">Gh-48</strain>
    </source>
</reference>
<dbReference type="AlphaFoldDB" id="A0A1H8ERU9"/>